<evidence type="ECO:0000259" key="6">
    <source>
        <dbReference type="PROSITE" id="PS50835"/>
    </source>
</evidence>
<comment type="subcellular location">
    <subcellularLocation>
        <location evidence="1">Membrane</location>
    </subcellularLocation>
</comment>
<feature type="domain" description="Ig-like" evidence="6">
    <location>
        <begin position="23"/>
        <end position="123"/>
    </location>
</feature>
<dbReference type="InterPro" id="IPR013783">
    <property type="entry name" value="Ig-like_fold"/>
</dbReference>
<dbReference type="GO" id="GO:0004888">
    <property type="term" value="F:transmembrane signaling receptor activity"/>
    <property type="evidence" value="ECO:0007669"/>
    <property type="project" value="TreeGrafter"/>
</dbReference>
<dbReference type="Pfam" id="PF07686">
    <property type="entry name" value="V-set"/>
    <property type="match status" value="1"/>
</dbReference>
<dbReference type="STRING" id="94237.ENSMMOP00000014980"/>
<reference evidence="7" key="2">
    <citation type="submission" date="2025-09" db="UniProtKB">
        <authorList>
            <consortium name="Ensembl"/>
        </authorList>
    </citation>
    <scope>IDENTIFICATION</scope>
</reference>
<dbReference type="PANTHER" id="PTHR11860">
    <property type="entry name" value="POLYMERIC-IMMUNOGLOBULIN RECEPTOR"/>
    <property type="match status" value="1"/>
</dbReference>
<dbReference type="PANTHER" id="PTHR11860:SF111">
    <property type="entry name" value="IMMUNOGLOBULIN SUBTYPE DOMAIN-CONTAINING PROTEIN"/>
    <property type="match status" value="1"/>
</dbReference>
<name>A0A3Q4B9T1_MOLML</name>
<keyword evidence="8" id="KW-1185">Reference proteome</keyword>
<proteinExistence type="predicted"/>
<dbReference type="InterPro" id="IPR050671">
    <property type="entry name" value="CD300_family_receptors"/>
</dbReference>
<evidence type="ECO:0000256" key="1">
    <source>
        <dbReference type="ARBA" id="ARBA00004370"/>
    </source>
</evidence>
<dbReference type="Proteomes" id="UP000261620">
    <property type="component" value="Unplaced"/>
</dbReference>
<dbReference type="InterPro" id="IPR036179">
    <property type="entry name" value="Ig-like_dom_sf"/>
</dbReference>
<sequence length="184" mass="21508">MFFFVSFFHLATAALCLFWLTKPAVESVQLWSPEVVTAVYGGSVKVLCHYDPEFSKHTKYWCKGKIYDFCTIVVKTPRNRQSARNFITDDREKGFFTITMTYLDHSDEDMYWCVIAQTGRNIYTGVRLFISNAGNYSDPILFLFVLISRWPVLRWILFIVMFCGLVPTLMLARRIKTTGKIWLH</sequence>
<dbReference type="Ensembl" id="ENSMMOT00000015226.1">
    <property type="protein sequence ID" value="ENSMMOP00000014980.1"/>
    <property type="gene ID" value="ENSMMOG00000011451.1"/>
</dbReference>
<protein>
    <recommendedName>
        <fullName evidence="6">Ig-like domain-containing protein</fullName>
    </recommendedName>
</protein>
<keyword evidence="5" id="KW-0732">Signal</keyword>
<evidence type="ECO:0000256" key="4">
    <source>
        <dbReference type="SAM" id="Phobius"/>
    </source>
</evidence>
<dbReference type="SMART" id="SM00409">
    <property type="entry name" value="IG"/>
    <property type="match status" value="1"/>
</dbReference>
<dbReference type="InterPro" id="IPR003599">
    <property type="entry name" value="Ig_sub"/>
</dbReference>
<reference evidence="7" key="1">
    <citation type="submission" date="2025-08" db="UniProtKB">
        <authorList>
            <consortium name="Ensembl"/>
        </authorList>
    </citation>
    <scope>IDENTIFICATION</scope>
</reference>
<evidence type="ECO:0000256" key="2">
    <source>
        <dbReference type="ARBA" id="ARBA00022692"/>
    </source>
</evidence>
<keyword evidence="2 4" id="KW-0812">Transmembrane</keyword>
<feature type="signal peptide" evidence="5">
    <location>
        <begin position="1"/>
        <end position="27"/>
    </location>
</feature>
<dbReference type="GO" id="GO:0005886">
    <property type="term" value="C:plasma membrane"/>
    <property type="evidence" value="ECO:0007669"/>
    <property type="project" value="TreeGrafter"/>
</dbReference>
<evidence type="ECO:0000256" key="5">
    <source>
        <dbReference type="SAM" id="SignalP"/>
    </source>
</evidence>
<keyword evidence="4" id="KW-1133">Transmembrane helix</keyword>
<evidence type="ECO:0000256" key="3">
    <source>
        <dbReference type="ARBA" id="ARBA00023136"/>
    </source>
</evidence>
<evidence type="ECO:0000313" key="8">
    <source>
        <dbReference type="Proteomes" id="UP000261620"/>
    </source>
</evidence>
<feature type="transmembrane region" description="Helical" evidence="4">
    <location>
        <begin position="152"/>
        <end position="172"/>
    </location>
</feature>
<dbReference type="SUPFAM" id="SSF48726">
    <property type="entry name" value="Immunoglobulin"/>
    <property type="match status" value="1"/>
</dbReference>
<dbReference type="PROSITE" id="PS50835">
    <property type="entry name" value="IG_LIKE"/>
    <property type="match status" value="1"/>
</dbReference>
<dbReference type="CDD" id="cd05716">
    <property type="entry name" value="IgV_pIgR_like"/>
    <property type="match status" value="1"/>
</dbReference>
<dbReference type="InterPro" id="IPR007110">
    <property type="entry name" value="Ig-like_dom"/>
</dbReference>
<dbReference type="Gene3D" id="2.60.40.10">
    <property type="entry name" value="Immunoglobulins"/>
    <property type="match status" value="1"/>
</dbReference>
<organism evidence="7 8">
    <name type="scientific">Mola mola</name>
    <name type="common">Ocean sunfish</name>
    <name type="synonym">Tetraodon mola</name>
    <dbReference type="NCBI Taxonomy" id="94237"/>
    <lineage>
        <taxon>Eukaryota</taxon>
        <taxon>Metazoa</taxon>
        <taxon>Chordata</taxon>
        <taxon>Craniata</taxon>
        <taxon>Vertebrata</taxon>
        <taxon>Euteleostomi</taxon>
        <taxon>Actinopterygii</taxon>
        <taxon>Neopterygii</taxon>
        <taxon>Teleostei</taxon>
        <taxon>Neoteleostei</taxon>
        <taxon>Acanthomorphata</taxon>
        <taxon>Eupercaria</taxon>
        <taxon>Tetraodontiformes</taxon>
        <taxon>Molidae</taxon>
        <taxon>Mola</taxon>
    </lineage>
</organism>
<evidence type="ECO:0000313" key="7">
    <source>
        <dbReference type="Ensembl" id="ENSMMOP00000014980.1"/>
    </source>
</evidence>
<keyword evidence="3 4" id="KW-0472">Membrane</keyword>
<dbReference type="AlphaFoldDB" id="A0A3Q4B9T1"/>
<accession>A0A3Q4B9T1</accession>
<dbReference type="OMA" id="GAYWELC"/>
<dbReference type="InterPro" id="IPR013106">
    <property type="entry name" value="Ig_V-set"/>
</dbReference>
<feature type="chain" id="PRO_5018521911" description="Ig-like domain-containing protein" evidence="5">
    <location>
        <begin position="28"/>
        <end position="184"/>
    </location>
</feature>